<reference evidence="3" key="1">
    <citation type="submission" date="2016-11" db="UniProtKB">
        <authorList>
            <consortium name="WormBaseParasite"/>
        </authorList>
    </citation>
    <scope>IDENTIFICATION</scope>
</reference>
<sequence>MDAGTGCIPAGEPKIDRTSVAAGGTFRCFRRVDQFLLDLFFTSGTSRRLRSLLASSTGGVDSPAVAAMRLFVPCLLIASLVLLSEVTADDSSLSAGLDLEKRELFSQEGFEDRDVKKREAFRPVEGNPEVPLLEGEVDKPISRAKRGDVKQAAKKGAKIALWLLLVIIIVPSLLCLCCVAGVTYFFCCRE</sequence>
<feature type="transmembrane region" description="Helical" evidence="1">
    <location>
        <begin position="159"/>
        <end position="186"/>
    </location>
</feature>
<keyword evidence="2" id="KW-1185">Reference proteome</keyword>
<protein>
    <submittedName>
        <fullName evidence="3">Transmembrane protein</fullName>
    </submittedName>
</protein>
<dbReference type="Proteomes" id="UP000095287">
    <property type="component" value="Unplaced"/>
</dbReference>
<dbReference type="WBParaSite" id="L893_g30659.t1">
    <property type="protein sequence ID" value="L893_g30659.t1"/>
    <property type="gene ID" value="L893_g30659"/>
</dbReference>
<evidence type="ECO:0000313" key="2">
    <source>
        <dbReference type="Proteomes" id="UP000095287"/>
    </source>
</evidence>
<keyword evidence="1" id="KW-0472">Membrane</keyword>
<evidence type="ECO:0000313" key="3">
    <source>
        <dbReference type="WBParaSite" id="L893_g30659.t1"/>
    </source>
</evidence>
<dbReference type="AlphaFoldDB" id="A0A1I7ZX62"/>
<keyword evidence="1" id="KW-1133">Transmembrane helix</keyword>
<evidence type="ECO:0000256" key="1">
    <source>
        <dbReference type="SAM" id="Phobius"/>
    </source>
</evidence>
<organism evidence="2 3">
    <name type="scientific">Steinernema glaseri</name>
    <dbReference type="NCBI Taxonomy" id="37863"/>
    <lineage>
        <taxon>Eukaryota</taxon>
        <taxon>Metazoa</taxon>
        <taxon>Ecdysozoa</taxon>
        <taxon>Nematoda</taxon>
        <taxon>Chromadorea</taxon>
        <taxon>Rhabditida</taxon>
        <taxon>Tylenchina</taxon>
        <taxon>Panagrolaimomorpha</taxon>
        <taxon>Strongyloidoidea</taxon>
        <taxon>Steinernematidae</taxon>
        <taxon>Steinernema</taxon>
    </lineage>
</organism>
<keyword evidence="1" id="KW-0812">Transmembrane</keyword>
<name>A0A1I7ZX62_9BILA</name>
<accession>A0A1I7ZX62</accession>
<proteinExistence type="predicted"/>